<evidence type="ECO:0000256" key="1">
    <source>
        <dbReference type="SAM" id="MobiDB-lite"/>
    </source>
</evidence>
<evidence type="ECO:0000259" key="2">
    <source>
        <dbReference type="Pfam" id="PF13914"/>
    </source>
</evidence>
<name>A0A8C3JGT6_9CHAR</name>
<dbReference type="AlphaFoldDB" id="A0A8C3JGT6"/>
<reference evidence="3" key="2">
    <citation type="submission" date="2025-09" db="UniProtKB">
        <authorList>
            <consortium name="Ensembl"/>
        </authorList>
    </citation>
    <scope>IDENTIFICATION</scope>
</reference>
<keyword evidence="4" id="KW-1185">Reference proteome</keyword>
<dbReference type="Pfam" id="PF13914">
    <property type="entry name" value="Phostensin"/>
    <property type="match status" value="1"/>
</dbReference>
<evidence type="ECO:0000313" key="4">
    <source>
        <dbReference type="Proteomes" id="UP000694419"/>
    </source>
</evidence>
<dbReference type="InterPro" id="IPR026671">
    <property type="entry name" value="PPP1R18/Tprn"/>
</dbReference>
<dbReference type="PANTHER" id="PTHR21685">
    <property type="entry name" value="TON-B BOX DOMAIN"/>
    <property type="match status" value="1"/>
</dbReference>
<feature type="domain" description="Phostensin/Taperin PP1-binding" evidence="2">
    <location>
        <begin position="5"/>
        <end position="74"/>
    </location>
</feature>
<sequence>ASGLQTLTDASGRPQREEEEEESKGKAVENADGPQAGVSHKKRYPTVNEIEVIGGYLSLERSCMSKTGSRRKKVTAWGVSVLNGQAGSSWDYFWLVFPWGTGWEDGQHFSGPFGSQRLALGEGALGAGPRSRWEWDVTCYNCRASPTVTSRRCDNRERNMSGI</sequence>
<accession>A0A8C3JGT6</accession>
<evidence type="ECO:0000313" key="3">
    <source>
        <dbReference type="Ensembl" id="ENSCPGP00000007666.1"/>
    </source>
</evidence>
<dbReference type="Ensembl" id="ENSCPGT00000008423.1">
    <property type="protein sequence ID" value="ENSCPGP00000007666.1"/>
    <property type="gene ID" value="ENSCPGG00000005479.1"/>
</dbReference>
<proteinExistence type="predicted"/>
<organism evidence="3 4">
    <name type="scientific">Calidris pygmaea</name>
    <name type="common">Spoon-billed sandpiper</name>
    <dbReference type="NCBI Taxonomy" id="425635"/>
    <lineage>
        <taxon>Eukaryota</taxon>
        <taxon>Metazoa</taxon>
        <taxon>Chordata</taxon>
        <taxon>Craniata</taxon>
        <taxon>Vertebrata</taxon>
        <taxon>Euteleostomi</taxon>
        <taxon>Archelosauria</taxon>
        <taxon>Archosauria</taxon>
        <taxon>Dinosauria</taxon>
        <taxon>Saurischia</taxon>
        <taxon>Theropoda</taxon>
        <taxon>Coelurosauria</taxon>
        <taxon>Aves</taxon>
        <taxon>Neognathae</taxon>
        <taxon>Neoaves</taxon>
        <taxon>Charadriiformes</taxon>
        <taxon>Scolopacidae</taxon>
        <taxon>Calidris</taxon>
    </lineage>
</organism>
<dbReference type="PANTHER" id="PTHR21685:SF1">
    <property type="entry name" value="TAPERIN"/>
    <property type="match status" value="1"/>
</dbReference>
<dbReference type="InterPro" id="IPR025907">
    <property type="entry name" value="Phostensin/Taperin_PP1-bd_dom"/>
</dbReference>
<dbReference type="Proteomes" id="UP000694419">
    <property type="component" value="Unplaced"/>
</dbReference>
<dbReference type="GO" id="GO:0019902">
    <property type="term" value="F:phosphatase binding"/>
    <property type="evidence" value="ECO:0007669"/>
    <property type="project" value="InterPro"/>
</dbReference>
<reference evidence="3" key="1">
    <citation type="submission" date="2025-08" db="UniProtKB">
        <authorList>
            <consortium name="Ensembl"/>
        </authorList>
    </citation>
    <scope>IDENTIFICATION</scope>
</reference>
<feature type="region of interest" description="Disordered" evidence="1">
    <location>
        <begin position="1"/>
        <end position="42"/>
    </location>
</feature>
<protein>
    <recommendedName>
        <fullName evidence="2">Phostensin/Taperin PP1-binding domain-containing protein</fullName>
    </recommendedName>
</protein>